<dbReference type="PANTHER" id="PTHR21621">
    <property type="entry name" value="RIBOSOMAL PROTEIN S6 MODIFICATION PROTEIN"/>
    <property type="match status" value="1"/>
</dbReference>
<dbReference type="SUPFAM" id="SSF56059">
    <property type="entry name" value="Glutathione synthetase ATP-binding domain-like"/>
    <property type="match status" value="1"/>
</dbReference>
<dbReference type="PROSITE" id="PS50975">
    <property type="entry name" value="ATP_GRASP"/>
    <property type="match status" value="1"/>
</dbReference>
<keyword evidence="1" id="KW-0067">ATP-binding</keyword>
<evidence type="ECO:0000313" key="4">
    <source>
        <dbReference type="Proteomes" id="UP001596972"/>
    </source>
</evidence>
<keyword evidence="4" id="KW-1185">Reference proteome</keyword>
<dbReference type="InterPro" id="IPR047778">
    <property type="entry name" value="STM4014-like"/>
</dbReference>
<feature type="domain" description="ATP-grasp" evidence="2">
    <location>
        <begin position="125"/>
        <end position="357"/>
    </location>
</feature>
<reference evidence="4" key="1">
    <citation type="journal article" date="2019" name="Int. J. Syst. Evol. Microbiol.">
        <title>The Global Catalogue of Microorganisms (GCM) 10K type strain sequencing project: providing services to taxonomists for standard genome sequencing and annotation.</title>
        <authorList>
            <consortium name="The Broad Institute Genomics Platform"/>
            <consortium name="The Broad Institute Genome Sequencing Center for Infectious Disease"/>
            <person name="Wu L."/>
            <person name="Ma J."/>
        </authorList>
    </citation>
    <scope>NUCLEOTIDE SEQUENCE [LARGE SCALE GENOMIC DNA]</scope>
    <source>
        <strain evidence="4">JCM 31202</strain>
    </source>
</reference>
<proteinExistence type="predicted"/>
<protein>
    <submittedName>
        <fullName evidence="3">STM4014 family protein</fullName>
    </submittedName>
</protein>
<dbReference type="NCBIfam" id="NF038074">
    <property type="entry name" value="fam_STM4014"/>
    <property type="match status" value="1"/>
</dbReference>
<evidence type="ECO:0000259" key="2">
    <source>
        <dbReference type="PROSITE" id="PS50975"/>
    </source>
</evidence>
<sequence length="364" mass="37986">MTPPAAAFTVVATPGDRRPVLFADACRACGLPEPRVVPWTDVLRGRELPFAPGDLVRIDSPGEDAEADALLRGPGDPARVGGGARWYRAFTAALRRIDAAASAAGARVVGDVGDIAVMFDKRLSHARMLAAGVPVPPALAPVHDYASLREAMDAAGERRVFVKPAHGSSASGVVAVQTAPGGRIRAITSAAMTPDGLRNSLRVRTYLTEAEVASLIDALGPDGLHAERWMPKASTGGRTFDLRVVVIGGEPAHAVVRTSRHPMTNLHLGGARGDLDVVRRALGPDGWDEAMDVCARAAACFPSSPMVGVDLLVLHRRRSFAVCEVNAFGDLLPRLTGFPGGPAEGVDTYAAQVRAVLAGSGARA</sequence>
<comment type="caution">
    <text evidence="3">The sequence shown here is derived from an EMBL/GenBank/DDBJ whole genome shotgun (WGS) entry which is preliminary data.</text>
</comment>
<gene>
    <name evidence="3" type="ORF">ACFQ11_21800</name>
</gene>
<dbReference type="InterPro" id="IPR011761">
    <property type="entry name" value="ATP-grasp"/>
</dbReference>
<dbReference type="Gene3D" id="3.30.470.20">
    <property type="entry name" value="ATP-grasp fold, B domain"/>
    <property type="match status" value="1"/>
</dbReference>
<evidence type="ECO:0000313" key="3">
    <source>
        <dbReference type="EMBL" id="MFD0903044.1"/>
    </source>
</evidence>
<dbReference type="Proteomes" id="UP001596972">
    <property type="component" value="Unassembled WGS sequence"/>
</dbReference>
<evidence type="ECO:0000256" key="1">
    <source>
        <dbReference type="PROSITE-ProRule" id="PRU00409"/>
    </source>
</evidence>
<name>A0ABW3EWV9_9ACTN</name>
<accession>A0ABW3EWV9</accession>
<dbReference type="EMBL" id="JBHTJA010000046">
    <property type="protein sequence ID" value="MFD0903044.1"/>
    <property type="molecule type" value="Genomic_DNA"/>
</dbReference>
<keyword evidence="1" id="KW-0547">Nucleotide-binding</keyword>
<dbReference type="PANTHER" id="PTHR21621:SF0">
    <property type="entry name" value="BETA-CITRYLGLUTAMATE SYNTHASE B-RELATED"/>
    <property type="match status" value="1"/>
</dbReference>
<organism evidence="3 4">
    <name type="scientific">Actinomadura sediminis</name>
    <dbReference type="NCBI Taxonomy" id="1038904"/>
    <lineage>
        <taxon>Bacteria</taxon>
        <taxon>Bacillati</taxon>
        <taxon>Actinomycetota</taxon>
        <taxon>Actinomycetes</taxon>
        <taxon>Streptosporangiales</taxon>
        <taxon>Thermomonosporaceae</taxon>
        <taxon>Actinomadura</taxon>
    </lineage>
</organism>
<dbReference type="RefSeq" id="WP_378301444.1">
    <property type="nucleotide sequence ID" value="NZ_JBHTJA010000046.1"/>
</dbReference>